<proteinExistence type="predicted"/>
<dbReference type="PATRIC" id="fig|1235802.3.peg.126"/>
<reference evidence="1 2" key="1">
    <citation type="journal article" date="2014" name="Genome Announc.">
        <title>Draft genome sequences of the altered schaedler flora, a defined bacterial community from gnotobiotic mice.</title>
        <authorList>
            <person name="Wannemuehler M.J."/>
            <person name="Overstreet A.M."/>
            <person name="Ward D.V."/>
            <person name="Phillips G.J."/>
        </authorList>
    </citation>
    <scope>NUCLEOTIDE SEQUENCE [LARGE SCALE GENOMIC DNA]</scope>
    <source>
        <strain evidence="1 2">ASF492</strain>
    </source>
</reference>
<evidence type="ECO:0000313" key="1">
    <source>
        <dbReference type="EMBL" id="EMZ39330.1"/>
    </source>
</evidence>
<dbReference type="InterPro" id="IPR042047">
    <property type="entry name" value="SleB_dom1"/>
</dbReference>
<keyword evidence="2" id="KW-1185">Reference proteome</keyword>
<accession>N2BLK9</accession>
<dbReference type="eggNOG" id="ENOG502ZSFT">
    <property type="taxonomic scope" value="Bacteria"/>
</dbReference>
<dbReference type="Gene3D" id="1.10.10.2520">
    <property type="entry name" value="Cell wall hydrolase SleB, domain 1"/>
    <property type="match status" value="1"/>
</dbReference>
<comment type="caution">
    <text evidence="1">The sequence shown here is derived from an EMBL/GenBank/DDBJ whole genome shotgun (WGS) entry which is preliminary data.</text>
</comment>
<gene>
    <name evidence="1" type="ORF">C823_00119</name>
</gene>
<name>N2BLK9_9FIRM</name>
<organism evidence="1 2">
    <name type="scientific">Eubacterium plexicaudatum ASF492</name>
    <dbReference type="NCBI Taxonomy" id="1235802"/>
    <lineage>
        <taxon>Bacteria</taxon>
        <taxon>Bacillati</taxon>
        <taxon>Bacillota</taxon>
        <taxon>Clostridia</taxon>
        <taxon>Eubacteriales</taxon>
        <taxon>Eubacteriaceae</taxon>
        <taxon>Eubacterium</taxon>
    </lineage>
</organism>
<dbReference type="HOGENOM" id="CLU_1203361_0_0_9"/>
<evidence type="ECO:0000313" key="2">
    <source>
        <dbReference type="Proteomes" id="UP000012589"/>
    </source>
</evidence>
<dbReference type="EMBL" id="AQFT01000004">
    <property type="protein sequence ID" value="EMZ39330.1"/>
    <property type="molecule type" value="Genomic_DNA"/>
</dbReference>
<protein>
    <submittedName>
        <fullName evidence="1">Uncharacterized protein</fullName>
    </submittedName>
</protein>
<dbReference type="Proteomes" id="UP000012589">
    <property type="component" value="Unassembled WGS sequence"/>
</dbReference>
<sequence>MEGFQYELGITQDGVAGSGTCLRLNTVHSSKYFNKYGKPLNTSQWGQSKILSGNFNDTDLMARIILAESGYENLDDEKGVAIVIKNRSVNSSRYWETSEKYPKASIYARVIGKASQYATANSSNEIARVPRRGYHGKQADGFIDPAWKKVVNLAGNIIDGTKISVTAYKVNGLSISSQTKTINTTDNKQYLNQTAWSLYKSYYDSGDVVTSVQPLAFLTTAKSNVIFKVK</sequence>
<dbReference type="AlphaFoldDB" id="N2BLK9"/>